<evidence type="ECO:0000256" key="1">
    <source>
        <dbReference type="SAM" id="MobiDB-lite"/>
    </source>
</evidence>
<name>A0A8S3I9Q6_9BILA</name>
<dbReference type="EMBL" id="CAJOBI010329580">
    <property type="protein sequence ID" value="CAF5196494.1"/>
    <property type="molecule type" value="Genomic_DNA"/>
</dbReference>
<feature type="compositionally biased region" description="Polar residues" evidence="1">
    <location>
        <begin position="40"/>
        <end position="87"/>
    </location>
</feature>
<reference evidence="3" key="1">
    <citation type="submission" date="2021-02" db="EMBL/GenBank/DDBJ databases">
        <authorList>
            <person name="Nowell W R."/>
        </authorList>
    </citation>
    <scope>NUCLEOTIDE SEQUENCE</scope>
</reference>
<feature type="non-terminal residue" evidence="3">
    <location>
        <position position="87"/>
    </location>
</feature>
<dbReference type="AlphaFoldDB" id="A0A8S3I9Q6"/>
<dbReference type="Proteomes" id="UP000676336">
    <property type="component" value="Unassembled WGS sequence"/>
</dbReference>
<proteinExistence type="predicted"/>
<dbReference type="EMBL" id="CAJOBH010263958">
    <property type="protein sequence ID" value="CAF5158959.1"/>
    <property type="molecule type" value="Genomic_DNA"/>
</dbReference>
<sequence length="87" mass="9781">SSLDNTSYTQTQENDELGFDPCSLFMSALASDIEDERRPLSSQTSVSYRPTSNSYGFPSNQFISTTNNSSQGQMNSSWMMQQHPQQQ</sequence>
<feature type="region of interest" description="Disordered" evidence="1">
    <location>
        <begin position="33"/>
        <end position="87"/>
    </location>
</feature>
<evidence type="ECO:0000313" key="3">
    <source>
        <dbReference type="EMBL" id="CAF5196494.1"/>
    </source>
</evidence>
<feature type="compositionally biased region" description="Polar residues" evidence="1">
    <location>
        <begin position="1"/>
        <end position="12"/>
    </location>
</feature>
<accession>A0A8S3I9Q6</accession>
<organism evidence="3 4">
    <name type="scientific">Rotaria magnacalcarata</name>
    <dbReference type="NCBI Taxonomy" id="392030"/>
    <lineage>
        <taxon>Eukaryota</taxon>
        <taxon>Metazoa</taxon>
        <taxon>Spiralia</taxon>
        <taxon>Gnathifera</taxon>
        <taxon>Rotifera</taxon>
        <taxon>Eurotatoria</taxon>
        <taxon>Bdelloidea</taxon>
        <taxon>Philodinida</taxon>
        <taxon>Philodinidae</taxon>
        <taxon>Rotaria</taxon>
    </lineage>
</organism>
<feature type="non-terminal residue" evidence="3">
    <location>
        <position position="1"/>
    </location>
</feature>
<evidence type="ECO:0000313" key="4">
    <source>
        <dbReference type="Proteomes" id="UP000676336"/>
    </source>
</evidence>
<feature type="region of interest" description="Disordered" evidence="1">
    <location>
        <begin position="1"/>
        <end position="21"/>
    </location>
</feature>
<gene>
    <name evidence="2" type="ORF">BYL167_LOCUS74059</name>
    <name evidence="3" type="ORF">SMN809_LOCUS74173</name>
</gene>
<evidence type="ECO:0000313" key="2">
    <source>
        <dbReference type="EMBL" id="CAF5158959.1"/>
    </source>
</evidence>
<dbReference type="Proteomes" id="UP000681967">
    <property type="component" value="Unassembled WGS sequence"/>
</dbReference>
<comment type="caution">
    <text evidence="3">The sequence shown here is derived from an EMBL/GenBank/DDBJ whole genome shotgun (WGS) entry which is preliminary data.</text>
</comment>
<protein>
    <submittedName>
        <fullName evidence="3">Uncharacterized protein</fullName>
    </submittedName>
</protein>